<evidence type="ECO:0000313" key="3">
    <source>
        <dbReference type="Proteomes" id="UP000011682"/>
    </source>
</evidence>
<accession>S9Q1H6</accession>
<reference evidence="2" key="1">
    <citation type="submission" date="2013-05" db="EMBL/GenBank/DDBJ databases">
        <title>Genome assembly of Cystobacter fuscus DSM 2262.</title>
        <authorList>
            <person name="Sharma G."/>
            <person name="Khatri I."/>
            <person name="Kaur C."/>
            <person name="Mayilraj S."/>
            <person name="Subramanian S."/>
        </authorList>
    </citation>
    <scope>NUCLEOTIDE SEQUENCE [LARGE SCALE GENOMIC DNA]</scope>
    <source>
        <strain evidence="2">DSM 2262</strain>
    </source>
</reference>
<proteinExistence type="predicted"/>
<comment type="caution">
    <text evidence="2">The sequence shown here is derived from an EMBL/GenBank/DDBJ whole genome shotgun (WGS) entry which is preliminary data.</text>
</comment>
<name>S9Q1H6_CYSF2</name>
<sequence length="149" mass="15409">MPASAPGVWHLGPSLEALASPHAVGCEETSFDQEQNNAKQCRTMDDQTAGSLGWSADGGGLWSAHGRAGSADGAGRSAAGRAVASPARGGRLTFSGRAPRWHPLGRRRQRLGPTGGFYRVQPLDARALGVVERGDGRVRGLPPFAGGAQ</sequence>
<organism evidence="2 3">
    <name type="scientific">Cystobacter fuscus (strain ATCC 25194 / DSM 2262 / NBRC 100088 / M29)</name>
    <dbReference type="NCBI Taxonomy" id="1242864"/>
    <lineage>
        <taxon>Bacteria</taxon>
        <taxon>Pseudomonadati</taxon>
        <taxon>Myxococcota</taxon>
        <taxon>Myxococcia</taxon>
        <taxon>Myxococcales</taxon>
        <taxon>Cystobacterineae</taxon>
        <taxon>Archangiaceae</taxon>
        <taxon>Cystobacter</taxon>
    </lineage>
</organism>
<evidence type="ECO:0000256" key="1">
    <source>
        <dbReference type="SAM" id="MobiDB-lite"/>
    </source>
</evidence>
<keyword evidence="3" id="KW-1185">Reference proteome</keyword>
<dbReference type="EMBL" id="ANAH02000074">
    <property type="protein sequence ID" value="EPX55109.1"/>
    <property type="molecule type" value="Genomic_DNA"/>
</dbReference>
<protein>
    <submittedName>
        <fullName evidence="2">Uncharacterized protein</fullName>
    </submittedName>
</protein>
<evidence type="ECO:0000313" key="2">
    <source>
        <dbReference type="EMBL" id="EPX55109.1"/>
    </source>
</evidence>
<gene>
    <name evidence="2" type="ORF">D187_009615</name>
</gene>
<dbReference type="AlphaFoldDB" id="S9Q1H6"/>
<feature type="compositionally biased region" description="Low complexity" evidence="1">
    <location>
        <begin position="66"/>
        <end position="91"/>
    </location>
</feature>
<dbReference type="Proteomes" id="UP000011682">
    <property type="component" value="Unassembled WGS sequence"/>
</dbReference>
<feature type="compositionally biased region" description="Basic residues" evidence="1">
    <location>
        <begin position="99"/>
        <end position="110"/>
    </location>
</feature>
<feature type="region of interest" description="Disordered" evidence="1">
    <location>
        <begin position="66"/>
        <end position="115"/>
    </location>
</feature>